<gene>
    <name evidence="1" type="ORF">M9458_044839</name>
</gene>
<dbReference type="SUPFAM" id="SSF48726">
    <property type="entry name" value="Immunoglobulin"/>
    <property type="match status" value="1"/>
</dbReference>
<dbReference type="PANTHER" id="PTHR21063">
    <property type="entry name" value="LFA-3"/>
    <property type="match status" value="1"/>
</dbReference>
<organism evidence="1 2">
    <name type="scientific">Cirrhinus mrigala</name>
    <name type="common">Mrigala</name>
    <dbReference type="NCBI Taxonomy" id="683832"/>
    <lineage>
        <taxon>Eukaryota</taxon>
        <taxon>Metazoa</taxon>
        <taxon>Chordata</taxon>
        <taxon>Craniata</taxon>
        <taxon>Vertebrata</taxon>
        <taxon>Euteleostomi</taxon>
        <taxon>Actinopterygii</taxon>
        <taxon>Neopterygii</taxon>
        <taxon>Teleostei</taxon>
        <taxon>Ostariophysi</taxon>
        <taxon>Cypriniformes</taxon>
        <taxon>Cyprinidae</taxon>
        <taxon>Labeoninae</taxon>
        <taxon>Labeonini</taxon>
        <taxon>Cirrhinus</taxon>
    </lineage>
</organism>
<dbReference type="Gene3D" id="2.60.40.2710">
    <property type="match status" value="1"/>
</dbReference>
<dbReference type="InterPro" id="IPR036179">
    <property type="entry name" value="Ig-like_dom_sf"/>
</dbReference>
<feature type="non-terminal residue" evidence="1">
    <location>
        <position position="1"/>
    </location>
</feature>
<evidence type="ECO:0000313" key="1">
    <source>
        <dbReference type="EMBL" id="KAL0161114.1"/>
    </source>
</evidence>
<feature type="non-terminal residue" evidence="1">
    <location>
        <position position="56"/>
    </location>
</feature>
<dbReference type="PANTHER" id="PTHR21063:SF4">
    <property type="entry name" value="CD48 ANTIGEN-RELATED"/>
    <property type="match status" value="1"/>
</dbReference>
<sequence>TFDEDTKRFKDRLKLDKTTESLTISNITAEHTGLYKLQIIISSRGTFYKKFRVLIQ</sequence>
<reference evidence="1 2" key="1">
    <citation type="submission" date="2024-05" db="EMBL/GenBank/DDBJ databases">
        <title>Genome sequencing and assembly of Indian major carp, Cirrhinus mrigala (Hamilton, 1822).</title>
        <authorList>
            <person name="Mohindra V."/>
            <person name="Chowdhury L.M."/>
            <person name="Lal K."/>
            <person name="Jena J.K."/>
        </authorList>
    </citation>
    <scope>NUCLEOTIDE SEQUENCE [LARGE SCALE GENOMIC DNA]</scope>
    <source>
        <strain evidence="1">CM1030</strain>
        <tissue evidence="1">Blood</tissue>
    </source>
</reference>
<dbReference type="AlphaFoldDB" id="A0ABD0NGK5"/>
<protein>
    <submittedName>
        <fullName evidence="1">Uncharacterized protein</fullName>
    </submittedName>
</protein>
<accession>A0ABD0NGK5</accession>
<evidence type="ECO:0000313" key="2">
    <source>
        <dbReference type="Proteomes" id="UP001529510"/>
    </source>
</evidence>
<proteinExistence type="predicted"/>
<dbReference type="EMBL" id="JAMKFB020000022">
    <property type="protein sequence ID" value="KAL0161114.1"/>
    <property type="molecule type" value="Genomic_DNA"/>
</dbReference>
<dbReference type="Proteomes" id="UP001529510">
    <property type="component" value="Unassembled WGS sequence"/>
</dbReference>
<name>A0ABD0NGK5_CIRMR</name>
<keyword evidence="2" id="KW-1185">Reference proteome</keyword>
<comment type="caution">
    <text evidence="1">The sequence shown here is derived from an EMBL/GenBank/DDBJ whole genome shotgun (WGS) entry which is preliminary data.</text>
</comment>